<feature type="region of interest" description="Disordered" evidence="1">
    <location>
        <begin position="193"/>
        <end position="298"/>
    </location>
</feature>
<keyword evidence="4" id="KW-1185">Reference proteome</keyword>
<keyword evidence="2" id="KW-0732">Signal</keyword>
<dbReference type="AlphaFoldDB" id="A0A4U5PG92"/>
<organism evidence="3 4">
    <name type="scientific">Steinernema carpocapsae</name>
    <name type="common">Entomopathogenic nematode</name>
    <dbReference type="NCBI Taxonomy" id="34508"/>
    <lineage>
        <taxon>Eukaryota</taxon>
        <taxon>Metazoa</taxon>
        <taxon>Ecdysozoa</taxon>
        <taxon>Nematoda</taxon>
        <taxon>Chromadorea</taxon>
        <taxon>Rhabditida</taxon>
        <taxon>Tylenchina</taxon>
        <taxon>Panagrolaimomorpha</taxon>
        <taxon>Strongyloidoidea</taxon>
        <taxon>Steinernematidae</taxon>
        <taxon>Steinernema</taxon>
    </lineage>
</organism>
<feature type="compositionally biased region" description="Polar residues" evidence="1">
    <location>
        <begin position="203"/>
        <end position="233"/>
    </location>
</feature>
<feature type="compositionally biased region" description="Polar residues" evidence="1">
    <location>
        <begin position="241"/>
        <end position="255"/>
    </location>
</feature>
<dbReference type="EMBL" id="AZBU02000002">
    <property type="protein sequence ID" value="TKR95480.1"/>
    <property type="molecule type" value="Genomic_DNA"/>
</dbReference>
<feature type="compositionally biased region" description="Low complexity" evidence="1">
    <location>
        <begin position="262"/>
        <end position="298"/>
    </location>
</feature>
<protein>
    <recommendedName>
        <fullName evidence="5">SXP/RAL-2 family protein Ani s 5-like cation-binding domain-containing protein</fullName>
    </recommendedName>
</protein>
<dbReference type="Proteomes" id="UP000298663">
    <property type="component" value="Unassembled WGS sequence"/>
</dbReference>
<dbReference type="OrthoDB" id="10510124at2759"/>
<evidence type="ECO:0000256" key="1">
    <source>
        <dbReference type="SAM" id="MobiDB-lite"/>
    </source>
</evidence>
<feature type="chain" id="PRO_5020850611" description="SXP/RAL-2 family protein Ani s 5-like cation-binding domain-containing protein" evidence="2">
    <location>
        <begin position="17"/>
        <end position="298"/>
    </location>
</feature>
<evidence type="ECO:0000313" key="4">
    <source>
        <dbReference type="Proteomes" id="UP000298663"/>
    </source>
</evidence>
<evidence type="ECO:0000313" key="3">
    <source>
        <dbReference type="EMBL" id="TKR95480.1"/>
    </source>
</evidence>
<evidence type="ECO:0000256" key="2">
    <source>
        <dbReference type="SAM" id="SignalP"/>
    </source>
</evidence>
<name>A0A4U5PG92_STECR</name>
<proteinExistence type="predicted"/>
<reference evidence="3 4" key="1">
    <citation type="journal article" date="2015" name="Genome Biol.">
        <title>Comparative genomics of Steinernema reveals deeply conserved gene regulatory networks.</title>
        <authorList>
            <person name="Dillman A.R."/>
            <person name="Macchietto M."/>
            <person name="Porter C.F."/>
            <person name="Rogers A."/>
            <person name="Williams B."/>
            <person name="Antoshechkin I."/>
            <person name="Lee M.M."/>
            <person name="Goodwin Z."/>
            <person name="Lu X."/>
            <person name="Lewis E.E."/>
            <person name="Goodrich-Blair H."/>
            <person name="Stock S.P."/>
            <person name="Adams B.J."/>
            <person name="Sternberg P.W."/>
            <person name="Mortazavi A."/>
        </authorList>
    </citation>
    <scope>NUCLEOTIDE SEQUENCE [LARGE SCALE GENOMIC DNA]</scope>
    <source>
        <strain evidence="3 4">ALL</strain>
    </source>
</reference>
<sequence>MLFTPLLSFLFGVALCAPIVNNALIYTWNLWLSGFENVANLVISGKFPTVRKFLQNVNIDASLTEAEAERRIKDWVGRQDQGIQSQYRYLEDLLVKIHQNLVNVARSGFNTLSPQAQNVVREIQRIENNKYLAIRDEQSQIDNILTGITYNIQSELRQFDQKVVQIIVNQYGMPQINGIPVFNVNGNNRINGGNQNPFGPYPNGQNILVNTGNVGSVPNVGANTNPPQGSNLDSWGGLGDKQTSNQAQNQGQDGWNQIGDRQASNQVQNNQNSQNQDSWNRIGTENQGNVNPNTNNGW</sequence>
<gene>
    <name evidence="3" type="ORF">L596_009645</name>
</gene>
<reference evidence="3 4" key="2">
    <citation type="journal article" date="2019" name="G3 (Bethesda)">
        <title>Hybrid Assembly of the Genome of the Entomopathogenic Nematode Steinernema carpocapsae Identifies the X-Chromosome.</title>
        <authorList>
            <person name="Serra L."/>
            <person name="Macchietto M."/>
            <person name="Macias-Munoz A."/>
            <person name="McGill C.J."/>
            <person name="Rodriguez I.M."/>
            <person name="Rodriguez B."/>
            <person name="Murad R."/>
            <person name="Mortazavi A."/>
        </authorList>
    </citation>
    <scope>NUCLEOTIDE SEQUENCE [LARGE SCALE GENOMIC DNA]</scope>
    <source>
        <strain evidence="3 4">ALL</strain>
    </source>
</reference>
<evidence type="ECO:0008006" key="5">
    <source>
        <dbReference type="Google" id="ProtNLM"/>
    </source>
</evidence>
<comment type="caution">
    <text evidence="3">The sequence shown here is derived from an EMBL/GenBank/DDBJ whole genome shotgun (WGS) entry which is preliminary data.</text>
</comment>
<accession>A0A4U5PG92</accession>
<feature type="signal peptide" evidence="2">
    <location>
        <begin position="1"/>
        <end position="16"/>
    </location>
</feature>